<dbReference type="AlphaFoldDB" id="A0A3Q2YU30"/>
<sequence length="440" mass="51429">MPMQRSCHRFRVQDVIATVQNGDRDFETEIDSDSSDPEEYGDLSEMGKENNQHSDPASVYCDVDMQLQTKKPTLPHERFRWFKRDFISPQTDFFGAEIITKPASLLTPLAYFKRFVTDDMIEALTRNTNKYSLQKSGTSVTANILEIQRMLGIFLKMDLVQMPGIPLVMSLHFVNNWTVPEMEKRDKLWKLRPWLDSFRERCMQVIPEEHNSVDEMVIPFKGRFIKQYMRYKPRPWGFKLWVRTGISDILCDFDVYQGGVDGRRVRSELGLPGDVVMRVKTTRSTPTTISPPKRYEALMSEWKGTTKWYDNRAVTLVSSFARPDPVQKIQRWDKATRTTVKVERPYIVGCYNKYMGGVDLLDSFAAKYKFPMKSRQDHHLQWLTPPMDVRQDMVAHFPGKTERGRCRHCGQRYTAMLCSKCKVHLCFTEAKNCFVDYHSK</sequence>
<evidence type="ECO:0000313" key="4">
    <source>
        <dbReference type="Proteomes" id="UP000264820"/>
    </source>
</evidence>
<accession>A0A3Q2YU30</accession>
<feature type="compositionally biased region" description="Acidic residues" evidence="1">
    <location>
        <begin position="28"/>
        <end position="42"/>
    </location>
</feature>
<proteinExistence type="predicted"/>
<feature type="domain" description="PiggyBac transposable element-derived protein" evidence="2">
    <location>
        <begin position="167"/>
        <end position="278"/>
    </location>
</feature>
<keyword evidence="4" id="KW-1185">Reference proteome</keyword>
<dbReference type="OMA" id="IYIWWHT"/>
<dbReference type="Proteomes" id="UP000264820">
    <property type="component" value="Unplaced"/>
</dbReference>
<dbReference type="Ensembl" id="ENSHCOT00000003422.1">
    <property type="protein sequence ID" value="ENSHCOP00000021519.1"/>
    <property type="gene ID" value="ENSHCOG00000008502.1"/>
</dbReference>
<reference evidence="3" key="2">
    <citation type="submission" date="2025-09" db="UniProtKB">
        <authorList>
            <consortium name="Ensembl"/>
        </authorList>
    </citation>
    <scope>IDENTIFICATION</scope>
</reference>
<organism evidence="3 4">
    <name type="scientific">Hippocampus comes</name>
    <name type="common">Tiger tail seahorse</name>
    <dbReference type="NCBI Taxonomy" id="109280"/>
    <lineage>
        <taxon>Eukaryota</taxon>
        <taxon>Metazoa</taxon>
        <taxon>Chordata</taxon>
        <taxon>Craniata</taxon>
        <taxon>Vertebrata</taxon>
        <taxon>Euteleostomi</taxon>
        <taxon>Actinopterygii</taxon>
        <taxon>Neopterygii</taxon>
        <taxon>Teleostei</taxon>
        <taxon>Neoteleostei</taxon>
        <taxon>Acanthomorphata</taxon>
        <taxon>Syngnathiaria</taxon>
        <taxon>Syngnathiformes</taxon>
        <taxon>Syngnathoidei</taxon>
        <taxon>Syngnathidae</taxon>
        <taxon>Hippocampus</taxon>
    </lineage>
</organism>
<feature type="domain" description="PiggyBac transposable element-derived protein" evidence="2">
    <location>
        <begin position="306"/>
        <end position="375"/>
    </location>
</feature>
<dbReference type="Pfam" id="PF13843">
    <property type="entry name" value="DDE_Tnp_1_7"/>
    <property type="match status" value="2"/>
</dbReference>
<reference evidence="3" key="1">
    <citation type="submission" date="2025-08" db="UniProtKB">
        <authorList>
            <consortium name="Ensembl"/>
        </authorList>
    </citation>
    <scope>IDENTIFICATION</scope>
</reference>
<dbReference type="InterPro" id="IPR029526">
    <property type="entry name" value="PGBD"/>
</dbReference>
<protein>
    <recommendedName>
        <fullName evidence="2">PiggyBac transposable element-derived protein domain-containing protein</fullName>
    </recommendedName>
</protein>
<dbReference type="STRING" id="109280.ENSHCOP00000021519"/>
<dbReference type="PANTHER" id="PTHR47272:SF1">
    <property type="entry name" value="PIGGYBAC TRANSPOSABLE ELEMENT-DERIVED PROTEIN 3-LIKE"/>
    <property type="match status" value="1"/>
</dbReference>
<dbReference type="GeneTree" id="ENSGT00940000166554"/>
<name>A0A3Q2YU30_HIPCM</name>
<dbReference type="PANTHER" id="PTHR47272">
    <property type="entry name" value="DDE_TNP_1_7 DOMAIN-CONTAINING PROTEIN"/>
    <property type="match status" value="1"/>
</dbReference>
<feature type="region of interest" description="Disordered" evidence="1">
    <location>
        <begin position="21"/>
        <end position="55"/>
    </location>
</feature>
<evidence type="ECO:0000259" key="2">
    <source>
        <dbReference type="Pfam" id="PF13843"/>
    </source>
</evidence>
<evidence type="ECO:0000256" key="1">
    <source>
        <dbReference type="SAM" id="MobiDB-lite"/>
    </source>
</evidence>
<evidence type="ECO:0000313" key="3">
    <source>
        <dbReference type="Ensembl" id="ENSHCOP00000021519.1"/>
    </source>
</evidence>